<feature type="transmembrane region" description="Helical" evidence="1">
    <location>
        <begin position="144"/>
        <end position="165"/>
    </location>
</feature>
<name>A0AAX0BCZ3_CLOBE</name>
<dbReference type="EMBL" id="JABSWW010000002">
    <property type="protein sequence ID" value="NRT92364.1"/>
    <property type="molecule type" value="Genomic_DNA"/>
</dbReference>
<protein>
    <recommendedName>
        <fullName evidence="4">ABC-2 family transporter protein</fullName>
    </recommendedName>
</protein>
<organism evidence="2 3">
    <name type="scientific">Clostridium beijerinckii</name>
    <name type="common">Clostridium MP</name>
    <dbReference type="NCBI Taxonomy" id="1520"/>
    <lineage>
        <taxon>Bacteria</taxon>
        <taxon>Bacillati</taxon>
        <taxon>Bacillota</taxon>
        <taxon>Clostridia</taxon>
        <taxon>Eubacteriales</taxon>
        <taxon>Clostridiaceae</taxon>
        <taxon>Clostridium</taxon>
    </lineage>
</organism>
<evidence type="ECO:0008006" key="4">
    <source>
        <dbReference type="Google" id="ProtNLM"/>
    </source>
</evidence>
<keyword evidence="1" id="KW-0472">Membrane</keyword>
<evidence type="ECO:0000256" key="1">
    <source>
        <dbReference type="SAM" id="Phobius"/>
    </source>
</evidence>
<keyword evidence="1" id="KW-1133">Transmembrane helix</keyword>
<proteinExistence type="predicted"/>
<evidence type="ECO:0000313" key="2">
    <source>
        <dbReference type="EMBL" id="NRT92364.1"/>
    </source>
</evidence>
<gene>
    <name evidence="2" type="ORF">B0H41_006185</name>
</gene>
<feature type="transmembrane region" description="Helical" evidence="1">
    <location>
        <begin position="47"/>
        <end position="65"/>
    </location>
</feature>
<keyword evidence="1" id="KW-0812">Transmembrane</keyword>
<sequence length="167" mass="19032">MTKYSKGYQDGYLEVLIKPAIKYNILTFIIISILIYILKDKKIIDKILATLIALSAPMTFVAGPVQDVIVNTIYNEKMPVYIENEAMAVKAKKDDRHTYYSYDYSLIDSNKYDITISPASSVNYKILTDFKYIEGIGQVSILDIVKFIGMFSLLGILIPSITFLFKR</sequence>
<comment type="caution">
    <text evidence="2">The sequence shown here is derived from an EMBL/GenBank/DDBJ whole genome shotgun (WGS) entry which is preliminary data.</text>
</comment>
<reference evidence="2" key="2">
    <citation type="journal article" date="2022" name="Nat. Biotechnol.">
        <title>Carbon-negative production of acetone and isopropanol by gas fermentation at industrial pilot scale.</title>
        <authorList>
            <person name="Liew F.E."/>
            <person name="Nogle R."/>
            <person name="Abdalla T."/>
            <person name="Rasor B.J."/>
            <person name="Canter C."/>
            <person name="Jensen R.O."/>
            <person name="Wang L."/>
            <person name="Strutz J."/>
            <person name="Chirania P."/>
            <person name="De Tissera S."/>
            <person name="Mueller A.P."/>
            <person name="Ruan Z."/>
            <person name="Gao A."/>
            <person name="Tran L."/>
            <person name="Engle N.L."/>
            <person name="Bromley J.C."/>
            <person name="Daniell J."/>
            <person name="Conrado R."/>
            <person name="Tschaplinski T.J."/>
            <person name="Giannone R.J."/>
            <person name="Hettich R.L."/>
            <person name="Karim A.S."/>
            <person name="Simpson S.D."/>
            <person name="Brown S.D."/>
            <person name="Leang C."/>
            <person name="Jewett M.C."/>
            <person name="Kopke M."/>
        </authorList>
    </citation>
    <scope>NUCLEOTIDE SEQUENCE</scope>
    <source>
        <strain evidence="2">DJ080</strain>
    </source>
</reference>
<evidence type="ECO:0000313" key="3">
    <source>
        <dbReference type="Proteomes" id="UP001193748"/>
    </source>
</evidence>
<dbReference type="AlphaFoldDB" id="A0AAX0BCZ3"/>
<reference evidence="2" key="1">
    <citation type="submission" date="2020-05" db="EMBL/GenBank/DDBJ databases">
        <authorList>
            <person name="Brown S."/>
            <person name="Huntemann M."/>
            <person name="Clum A."/>
            <person name="Spunde A."/>
            <person name="Palaniappan K."/>
            <person name="Ritter S."/>
            <person name="Mikhailova N."/>
            <person name="Chen I.-M."/>
            <person name="Stamatis D."/>
            <person name="Reddy T."/>
            <person name="O'Malley R."/>
            <person name="Daum C."/>
            <person name="Shapiro N."/>
            <person name="Ivanova N."/>
            <person name="Kyrpides N."/>
            <person name="Woyke T."/>
        </authorList>
    </citation>
    <scope>NUCLEOTIDE SEQUENCE</scope>
    <source>
        <strain evidence="2">DJ080</strain>
    </source>
</reference>
<accession>A0AAX0BCZ3</accession>
<dbReference type="Proteomes" id="UP001193748">
    <property type="component" value="Unassembled WGS sequence"/>
</dbReference>
<feature type="transmembrane region" description="Helical" evidence="1">
    <location>
        <begin position="20"/>
        <end position="38"/>
    </location>
</feature>
<dbReference type="RefSeq" id="WP_173712510.1">
    <property type="nucleotide sequence ID" value="NZ_JABSWW010000002.1"/>
</dbReference>